<sequence>MKTNVYSAMKKITLFLFILSTMMLFAQNRATFYFNASYGGKAVGLPEGTYTLSKLNQKGIENNQISSIKVTSGYEVVIFDLDNFDYTGLTKIINSMDVADLNTNYSMHNKMTSVIIRKAPPVATFYYDNNYKGRTVVLPVGEFTLNDLNMYAIGDNQVSSLKVIAGNEAVIFDGDYFDYTGLVKLIKGIISVPDLSTYSMNNKITSVIIRKTPPMAATFYYNNNYTGKAVALPEGEFTLNDLKFYGIDDNQISSVKMNKDIQVTIFNGDNYDVNAHAQSFNGISIPEFDSHMLNNLMTSVIIRKIPAKKAIFYLDFNYKGNPILLPEGCYGRTNLALLGLNRNIEIKSVKTAGMKVTLYEGHHYGGSSKSFSTDKMNLNQIKWKDMTRSVKVFDTKFNSLAGGGLGSGNDEGDEESNNDESEFANRTSTTTDLQLNVYPNPATDFVDIKDSGEIEKVELVNYSGKKENIKVTKSSNNTTRIDLSAVQGGAYLLVGTTKNGKSISKRIMIQNKK</sequence>
<feature type="region of interest" description="Disordered" evidence="4">
    <location>
        <begin position="403"/>
        <end position="428"/>
    </location>
</feature>
<evidence type="ECO:0000256" key="5">
    <source>
        <dbReference type="SAM" id="SignalP"/>
    </source>
</evidence>
<evidence type="ECO:0000313" key="7">
    <source>
        <dbReference type="EMBL" id="CAD7811857.1"/>
    </source>
</evidence>
<dbReference type="NCBIfam" id="TIGR04183">
    <property type="entry name" value="Por_Secre_tail"/>
    <property type="match status" value="1"/>
</dbReference>
<proteinExistence type="inferred from homology"/>
<evidence type="ECO:0000256" key="4">
    <source>
        <dbReference type="SAM" id="MobiDB-lite"/>
    </source>
</evidence>
<feature type="domain" description="Beta/gamma crystallin 'Greek key'" evidence="6">
    <location>
        <begin position="121"/>
        <end position="165"/>
    </location>
</feature>
<evidence type="ECO:0000259" key="6">
    <source>
        <dbReference type="PROSITE" id="PS50915"/>
    </source>
</evidence>
<organism evidence="7 8">
    <name type="scientific">Chryseobacterium aquaeductus</name>
    <dbReference type="NCBI Taxonomy" id="2675056"/>
    <lineage>
        <taxon>Bacteria</taxon>
        <taxon>Pseudomonadati</taxon>
        <taxon>Bacteroidota</taxon>
        <taxon>Flavobacteriia</taxon>
        <taxon>Flavobacteriales</taxon>
        <taxon>Weeksellaceae</taxon>
        <taxon>Chryseobacterium group</taxon>
        <taxon>Chryseobacterium</taxon>
    </lineage>
</organism>
<dbReference type="SUPFAM" id="SSF49695">
    <property type="entry name" value="gamma-Crystallin-like"/>
    <property type="match status" value="4"/>
</dbReference>
<gene>
    <name evidence="7" type="primary">tps_1</name>
    <name evidence="7" type="ORF">CHRY9390_02427</name>
</gene>
<feature type="signal peptide" evidence="5">
    <location>
        <begin position="1"/>
        <end position="26"/>
    </location>
</feature>
<dbReference type="InterPro" id="IPR011024">
    <property type="entry name" value="G_crystallin-like"/>
</dbReference>
<name>A0A9N8MIC8_9FLAO</name>
<dbReference type="EMBL" id="CAJIMS010000001">
    <property type="protein sequence ID" value="CAD7811857.1"/>
    <property type="molecule type" value="Genomic_DNA"/>
</dbReference>
<reference evidence="7" key="1">
    <citation type="submission" date="2020-12" db="EMBL/GenBank/DDBJ databases">
        <authorList>
            <person name="Rodrigo-Torres L."/>
            <person name="Arahal R. D."/>
            <person name="Lucena T."/>
        </authorList>
    </citation>
    <scope>NUCLEOTIDE SEQUENCE</scope>
    <source>
        <strain evidence="7">CECT 9390</strain>
    </source>
</reference>
<feature type="compositionally biased region" description="Acidic residues" evidence="4">
    <location>
        <begin position="410"/>
        <end position="422"/>
    </location>
</feature>
<accession>A0A9N8MIC8</accession>
<keyword evidence="3" id="KW-0677">Repeat</keyword>
<dbReference type="InterPro" id="IPR001064">
    <property type="entry name" value="Beta/gamma_crystallin"/>
</dbReference>
<evidence type="ECO:0000256" key="2">
    <source>
        <dbReference type="ARBA" id="ARBA00022729"/>
    </source>
</evidence>
<dbReference type="AlphaFoldDB" id="A0A9N8MIC8"/>
<evidence type="ECO:0000256" key="1">
    <source>
        <dbReference type="ARBA" id="ARBA00009646"/>
    </source>
</evidence>
<dbReference type="PROSITE" id="PS50915">
    <property type="entry name" value="CRYSTALLIN_BETA_GAMMA"/>
    <property type="match status" value="3"/>
</dbReference>
<feature type="chain" id="PRO_5040313848" evidence="5">
    <location>
        <begin position="27"/>
        <end position="513"/>
    </location>
</feature>
<dbReference type="Proteomes" id="UP000662618">
    <property type="component" value="Unassembled WGS sequence"/>
</dbReference>
<keyword evidence="2 5" id="KW-0732">Signal</keyword>
<evidence type="ECO:0000256" key="3">
    <source>
        <dbReference type="ARBA" id="ARBA00022737"/>
    </source>
</evidence>
<dbReference type="Gene3D" id="2.60.20.10">
    <property type="entry name" value="Crystallins"/>
    <property type="match status" value="4"/>
</dbReference>
<feature type="domain" description="Beta/gamma crystallin 'Greek key'" evidence="6">
    <location>
        <begin position="28"/>
        <end position="72"/>
    </location>
</feature>
<keyword evidence="8" id="KW-1185">Reference proteome</keyword>
<feature type="domain" description="Beta/gamma crystallin 'Greek key'" evidence="6">
    <location>
        <begin position="215"/>
        <end position="259"/>
    </location>
</feature>
<comment type="caution">
    <text evidence="7">The sequence shown here is derived from an EMBL/GenBank/DDBJ whole genome shotgun (WGS) entry which is preliminary data.</text>
</comment>
<comment type="similarity">
    <text evidence="1">Belongs to the beta/gamma-crystallin family.</text>
</comment>
<dbReference type="Pfam" id="PF18962">
    <property type="entry name" value="Por_Secre_tail"/>
    <property type="match status" value="1"/>
</dbReference>
<protein>
    <submittedName>
        <fullName evidence="7">Development-specific protein S</fullName>
    </submittedName>
</protein>
<dbReference type="InterPro" id="IPR026444">
    <property type="entry name" value="Secre_tail"/>
</dbReference>
<evidence type="ECO:0000313" key="8">
    <source>
        <dbReference type="Proteomes" id="UP000662618"/>
    </source>
</evidence>